<feature type="domain" description="Methyltransferase type 11" evidence="2">
    <location>
        <begin position="146"/>
        <end position="185"/>
    </location>
</feature>
<evidence type="ECO:0000259" key="2">
    <source>
        <dbReference type="Pfam" id="PF08241"/>
    </source>
</evidence>
<keyword evidence="3" id="KW-0489">Methyltransferase</keyword>
<sequence>MKKMTLIAALLVPSLLGTVANAQTEVNPQLTAALNNDLRQEANLQRDVYRHPGETLTFFGIKPTDTVIELWPGGRWYAEILAPYLAAEGHYIAANFDANPPEGVKLPDYQIRLGKALEQWLDENRSMLGQASSLAFAPPRLTELGEDNSVDAVLTFRNLHNWASSDQLENVFDSAYQVLKPGGVLGIVEHRAKPGMALSSGYMVQDEIIDLAQQSGFTLVSSSEINANAKDSKDHPKGVWTLPPSLRLGELDKQKYLAIGESDRMTLKFIKK</sequence>
<keyword evidence="3" id="KW-0808">Transferase</keyword>
<gene>
    <name evidence="3" type="ORF">TUM4630_05410</name>
</gene>
<feature type="signal peptide" evidence="1">
    <location>
        <begin position="1"/>
        <end position="22"/>
    </location>
</feature>
<keyword evidence="4" id="KW-1185">Reference proteome</keyword>
<dbReference type="GO" id="GO:0032259">
    <property type="term" value="P:methylation"/>
    <property type="evidence" value="ECO:0007669"/>
    <property type="project" value="UniProtKB-KW"/>
</dbReference>
<dbReference type="EMBL" id="BPFB01000004">
    <property type="protein sequence ID" value="GIU43029.1"/>
    <property type="molecule type" value="Genomic_DNA"/>
</dbReference>
<dbReference type="PIRSF" id="PIRSF031679">
    <property type="entry name" value="Mtase_Alr7345_prd"/>
    <property type="match status" value="1"/>
</dbReference>
<accession>A0ABQ4P680</accession>
<dbReference type="InterPro" id="IPR029063">
    <property type="entry name" value="SAM-dependent_MTases_sf"/>
</dbReference>
<comment type="caution">
    <text evidence="3">The sequence shown here is derived from an EMBL/GenBank/DDBJ whole genome shotgun (WGS) entry which is preliminary data.</text>
</comment>
<organism evidence="3 4">
    <name type="scientific">Shewanella algidipiscicola</name>
    <dbReference type="NCBI Taxonomy" id="614070"/>
    <lineage>
        <taxon>Bacteria</taxon>
        <taxon>Pseudomonadati</taxon>
        <taxon>Pseudomonadota</taxon>
        <taxon>Gammaproteobacteria</taxon>
        <taxon>Alteromonadales</taxon>
        <taxon>Shewanellaceae</taxon>
        <taxon>Shewanella</taxon>
    </lineage>
</organism>
<dbReference type="RefSeq" id="WP_119976910.1">
    <property type="nucleotide sequence ID" value="NZ_BPFB01000004.1"/>
</dbReference>
<dbReference type="Pfam" id="PF08241">
    <property type="entry name" value="Methyltransf_11"/>
    <property type="match status" value="1"/>
</dbReference>
<dbReference type="SUPFAM" id="SSF53335">
    <property type="entry name" value="S-adenosyl-L-methionine-dependent methyltransferases"/>
    <property type="match status" value="1"/>
</dbReference>
<dbReference type="InterPro" id="IPR013216">
    <property type="entry name" value="Methyltransf_11"/>
</dbReference>
<dbReference type="Gene3D" id="3.40.50.150">
    <property type="entry name" value="Vaccinia Virus protein VP39"/>
    <property type="match status" value="1"/>
</dbReference>
<evidence type="ECO:0000256" key="1">
    <source>
        <dbReference type="SAM" id="SignalP"/>
    </source>
</evidence>
<protein>
    <submittedName>
        <fullName evidence="3">Methyltransferase</fullName>
    </submittedName>
</protein>
<reference evidence="3 4" key="1">
    <citation type="submission" date="2021-05" db="EMBL/GenBank/DDBJ databases">
        <title>Molecular characterization for Shewanella algae harboring chromosomal blaOXA-55-like strains isolated from clinical and environment sample.</title>
        <authorList>
            <person name="Ohama Y."/>
            <person name="Aoki K."/>
            <person name="Harada S."/>
            <person name="Moriya K."/>
            <person name="Ishii Y."/>
            <person name="Tateda K."/>
        </authorList>
    </citation>
    <scope>NUCLEOTIDE SEQUENCE [LARGE SCALE GENOMIC DNA]</scope>
    <source>
        <strain evidence="3 4">LMG 23746</strain>
    </source>
</reference>
<dbReference type="Proteomes" id="UP000761574">
    <property type="component" value="Unassembled WGS sequence"/>
</dbReference>
<evidence type="ECO:0000313" key="3">
    <source>
        <dbReference type="EMBL" id="GIU43029.1"/>
    </source>
</evidence>
<proteinExistence type="predicted"/>
<dbReference type="GO" id="GO:0008168">
    <property type="term" value="F:methyltransferase activity"/>
    <property type="evidence" value="ECO:0007669"/>
    <property type="project" value="UniProtKB-KW"/>
</dbReference>
<dbReference type="InterPro" id="IPR016980">
    <property type="entry name" value="S-AdoMet-dep_MeTrfase_Alr7345"/>
</dbReference>
<keyword evidence="1" id="KW-0732">Signal</keyword>
<name>A0ABQ4P680_9GAMM</name>
<feature type="chain" id="PRO_5046770783" evidence="1">
    <location>
        <begin position="23"/>
        <end position="272"/>
    </location>
</feature>
<evidence type="ECO:0000313" key="4">
    <source>
        <dbReference type="Proteomes" id="UP000761574"/>
    </source>
</evidence>